<proteinExistence type="predicted"/>
<dbReference type="Gene3D" id="3.40.50.1010">
    <property type="entry name" value="5'-nuclease"/>
    <property type="match status" value="1"/>
</dbReference>
<name>A0A1C3P3D6_9ACTN</name>
<dbReference type="InterPro" id="IPR044153">
    <property type="entry name" value="PIN_Pae0151-like"/>
</dbReference>
<evidence type="ECO:0000313" key="1">
    <source>
        <dbReference type="EMBL" id="SBW24315.1"/>
    </source>
</evidence>
<dbReference type="SUPFAM" id="SSF88723">
    <property type="entry name" value="PIN domain-like"/>
    <property type="match status" value="1"/>
</dbReference>
<dbReference type="Proteomes" id="UP000199013">
    <property type="component" value="Unassembled WGS sequence"/>
</dbReference>
<evidence type="ECO:0000313" key="2">
    <source>
        <dbReference type="Proteomes" id="UP000199013"/>
    </source>
</evidence>
<reference evidence="2" key="1">
    <citation type="submission" date="2016-02" db="EMBL/GenBank/DDBJ databases">
        <authorList>
            <person name="Wibberg D."/>
        </authorList>
    </citation>
    <scope>NUCLEOTIDE SEQUENCE [LARGE SCALE GENOMIC DNA]</scope>
</reference>
<dbReference type="CDD" id="cd09873">
    <property type="entry name" value="PIN_Pae0151-like"/>
    <property type="match status" value="1"/>
</dbReference>
<organism evidence="1 2">
    <name type="scientific">Candidatus Protofrankia californiensis</name>
    <dbReference type="NCBI Taxonomy" id="1839754"/>
    <lineage>
        <taxon>Bacteria</taxon>
        <taxon>Bacillati</taxon>
        <taxon>Actinomycetota</taxon>
        <taxon>Actinomycetes</taxon>
        <taxon>Frankiales</taxon>
        <taxon>Frankiaceae</taxon>
        <taxon>Protofrankia</taxon>
    </lineage>
</organism>
<protein>
    <recommendedName>
        <fullName evidence="3">PIN domain-containing protein</fullName>
    </recommendedName>
</protein>
<keyword evidence="2" id="KW-1185">Reference proteome</keyword>
<sequence length="56" mass="6258">MFAHEPFATRVWELRENVTAYDSWYVALAESLGAKLATLDLRLAKATGPRCTFATP</sequence>
<dbReference type="AlphaFoldDB" id="A0A1C3P3D6"/>
<gene>
    <name evidence="1" type="ORF">FDG2_4106</name>
</gene>
<dbReference type="EMBL" id="FLUV01001727">
    <property type="protein sequence ID" value="SBW24315.1"/>
    <property type="molecule type" value="Genomic_DNA"/>
</dbReference>
<dbReference type="InterPro" id="IPR029060">
    <property type="entry name" value="PIN-like_dom_sf"/>
</dbReference>
<evidence type="ECO:0008006" key="3">
    <source>
        <dbReference type="Google" id="ProtNLM"/>
    </source>
</evidence>
<accession>A0A1C3P3D6</accession>